<reference evidence="1 2" key="1">
    <citation type="submission" date="2018-08" db="EMBL/GenBank/DDBJ databases">
        <title>Chitinophagaceae sp. K23C18032701, a novel bacterium isolated from forest soil.</title>
        <authorList>
            <person name="Wang C."/>
        </authorList>
    </citation>
    <scope>NUCLEOTIDE SEQUENCE [LARGE SCALE GENOMIC DNA]</scope>
    <source>
        <strain evidence="1 2">K23C18032701</strain>
    </source>
</reference>
<dbReference type="RefSeq" id="WP_116849939.1">
    <property type="nucleotide sequence ID" value="NZ_QTJU01000022.1"/>
</dbReference>
<organism evidence="1 2">
    <name type="scientific">Deminuibacter soli</name>
    <dbReference type="NCBI Taxonomy" id="2291815"/>
    <lineage>
        <taxon>Bacteria</taxon>
        <taxon>Pseudomonadati</taxon>
        <taxon>Bacteroidota</taxon>
        <taxon>Chitinophagia</taxon>
        <taxon>Chitinophagales</taxon>
        <taxon>Chitinophagaceae</taxon>
        <taxon>Deminuibacter</taxon>
    </lineage>
</organism>
<comment type="caution">
    <text evidence="1">The sequence shown here is derived from an EMBL/GenBank/DDBJ whole genome shotgun (WGS) entry which is preliminary data.</text>
</comment>
<dbReference type="EMBL" id="QTJU01000022">
    <property type="protein sequence ID" value="RFM25566.1"/>
    <property type="molecule type" value="Genomic_DNA"/>
</dbReference>
<accession>A0A3E1NC56</accession>
<keyword evidence="2" id="KW-1185">Reference proteome</keyword>
<evidence type="ECO:0000313" key="1">
    <source>
        <dbReference type="EMBL" id="RFM25566.1"/>
    </source>
</evidence>
<dbReference type="OrthoDB" id="1495674at2"/>
<sequence length="134" mass="15010">MIEINKTTGCIYIENVQICPDLLYSEIGVLSSKYTIVNSPGSGNEFNRIYIRNIGDGEITIGLAFAKERLVQIRIVNGSKYDFPPFTITKEDKEIILQKLETIGGEQEYTWGTVELSEDLRGGSIGILIGYNKR</sequence>
<dbReference type="AlphaFoldDB" id="A0A3E1NC56"/>
<dbReference type="Proteomes" id="UP000261284">
    <property type="component" value="Unassembled WGS sequence"/>
</dbReference>
<name>A0A3E1NC56_9BACT</name>
<proteinExistence type="predicted"/>
<gene>
    <name evidence="1" type="ORF">DXN05_24435</name>
</gene>
<protein>
    <submittedName>
        <fullName evidence="1">Uncharacterized protein</fullName>
    </submittedName>
</protein>
<evidence type="ECO:0000313" key="2">
    <source>
        <dbReference type="Proteomes" id="UP000261284"/>
    </source>
</evidence>